<dbReference type="RefSeq" id="WP_088093866.1">
    <property type="nucleotide sequence ID" value="NZ_JBLOJB010000008.1"/>
</dbReference>
<proteinExistence type="predicted"/>
<protein>
    <submittedName>
        <fullName evidence="1">Uncharacterized protein</fullName>
    </submittedName>
</protein>
<organism evidence="1 2">
    <name type="scientific">Bacillus pseudomycoides</name>
    <dbReference type="NCBI Taxonomy" id="64104"/>
    <lineage>
        <taxon>Bacteria</taxon>
        <taxon>Bacillati</taxon>
        <taxon>Bacillota</taxon>
        <taxon>Bacilli</taxon>
        <taxon>Bacillales</taxon>
        <taxon>Bacillaceae</taxon>
        <taxon>Bacillus</taxon>
        <taxon>Bacillus cereus group</taxon>
    </lineage>
</organism>
<dbReference type="EMBL" id="MWPX01000006">
    <property type="protein sequence ID" value="OUM49348.1"/>
    <property type="molecule type" value="Genomic_DNA"/>
</dbReference>
<evidence type="ECO:0000313" key="2">
    <source>
        <dbReference type="Proteomes" id="UP000195321"/>
    </source>
</evidence>
<accession>A0A1Y3MFX4</accession>
<evidence type="ECO:0000313" key="1">
    <source>
        <dbReference type="EMBL" id="OUM49348.1"/>
    </source>
</evidence>
<dbReference type="AlphaFoldDB" id="A0A1Y3MFX4"/>
<reference evidence="1 2" key="1">
    <citation type="submission" date="2017-02" db="EMBL/GenBank/DDBJ databases">
        <title>Bacillus pseudomycoides isolate FSL K6-0042.</title>
        <authorList>
            <person name="Kovac J."/>
        </authorList>
    </citation>
    <scope>NUCLEOTIDE SEQUENCE [LARGE SCALE GENOMIC DNA]</scope>
    <source>
        <strain evidence="1 2">FSL K6-0042</strain>
    </source>
</reference>
<comment type="caution">
    <text evidence="1">The sequence shown here is derived from an EMBL/GenBank/DDBJ whole genome shotgun (WGS) entry which is preliminary data.</text>
</comment>
<name>A0A1Y3MFX4_9BACI</name>
<dbReference type="Proteomes" id="UP000195321">
    <property type="component" value="Unassembled WGS sequence"/>
</dbReference>
<sequence>MSIKDKLELINTPEEVFETAGDLLGKGHEIVDTLSEYSPYVRLANNWMNKRREYKCKQFLQGLAMKVLLREELNSDDLQKLDELLKKNVNMLLIIDILEEATKTVSDISSKLLGIIAGQVIEGQRTFTYDDWILINGLKNMNNWDIENFKKIYSYFEEHPEDGEVSTTCLIQNISMEEYKQIINNSVETKDHSIQESIMNNEEFKTLKSSLMRISSFQIISVGPVTFAMDSVTFERNKVGNELYKLIKIIER</sequence>
<gene>
    <name evidence="1" type="ORF">BW425_08000</name>
</gene>